<dbReference type="AlphaFoldDB" id="A0A6H1TZL4"/>
<proteinExistence type="predicted"/>
<evidence type="ECO:0000256" key="1">
    <source>
        <dbReference type="SAM" id="Phobius"/>
    </source>
</evidence>
<evidence type="ECO:0000313" key="4">
    <source>
        <dbReference type="Proteomes" id="UP000500857"/>
    </source>
</evidence>
<reference evidence="3 4" key="1">
    <citation type="submission" date="2020-04" db="EMBL/GenBank/DDBJ databases">
        <authorList>
            <person name="Basu S."/>
            <person name="Maruthanayagam V."/>
            <person name="Chakraborty S."/>
            <person name="Pramanik A."/>
            <person name="Mukherjee J."/>
            <person name="Brink B."/>
        </authorList>
    </citation>
    <scope>NUCLEOTIDE SEQUENCE [LARGE SCALE GENOMIC DNA]</scope>
    <source>
        <strain evidence="3 4">AP17</strain>
    </source>
</reference>
<name>A0A6H1TZL4_9CYAN</name>
<keyword evidence="1" id="KW-0812">Transmembrane</keyword>
<keyword evidence="1" id="KW-1133">Transmembrane helix</keyword>
<evidence type="ECO:0000259" key="2">
    <source>
        <dbReference type="Pfam" id="PF13472"/>
    </source>
</evidence>
<feature type="transmembrane region" description="Helical" evidence="1">
    <location>
        <begin position="6"/>
        <end position="29"/>
    </location>
</feature>
<dbReference type="EMBL" id="CP051167">
    <property type="protein sequence ID" value="QIZ71360.1"/>
    <property type="molecule type" value="Genomic_DNA"/>
</dbReference>
<dbReference type="PANTHER" id="PTHR30383:SF5">
    <property type="entry name" value="SGNH HYDROLASE-TYPE ESTERASE DOMAIN-CONTAINING PROTEIN"/>
    <property type="match status" value="1"/>
</dbReference>
<dbReference type="KEGG" id="oxy:HCG48_12820"/>
<protein>
    <submittedName>
        <fullName evidence="3">SGNH/GDSL hydrolase family protein</fullName>
    </submittedName>
</protein>
<dbReference type="Pfam" id="PF13472">
    <property type="entry name" value="Lipase_GDSL_2"/>
    <property type="match status" value="1"/>
</dbReference>
<dbReference type="SUPFAM" id="SSF52266">
    <property type="entry name" value="SGNH hydrolase"/>
    <property type="match status" value="1"/>
</dbReference>
<dbReference type="InterPro" id="IPR051532">
    <property type="entry name" value="Ester_Hydrolysis_Enzymes"/>
</dbReference>
<keyword evidence="4" id="KW-1185">Reference proteome</keyword>
<evidence type="ECO:0000313" key="3">
    <source>
        <dbReference type="EMBL" id="QIZ71360.1"/>
    </source>
</evidence>
<gene>
    <name evidence="3" type="ORF">HCG48_12820</name>
</gene>
<organism evidence="3 4">
    <name type="scientific">Oxynema aestuarii AP17</name>
    <dbReference type="NCBI Taxonomy" id="2064643"/>
    <lineage>
        <taxon>Bacteria</taxon>
        <taxon>Bacillati</taxon>
        <taxon>Cyanobacteriota</taxon>
        <taxon>Cyanophyceae</taxon>
        <taxon>Oscillatoriophycideae</taxon>
        <taxon>Oscillatoriales</taxon>
        <taxon>Oscillatoriaceae</taxon>
        <taxon>Oxynema</taxon>
        <taxon>Oxynema aestuarii</taxon>
    </lineage>
</organism>
<dbReference type="RefSeq" id="WP_168569513.1">
    <property type="nucleotide sequence ID" value="NZ_CP051167.1"/>
</dbReference>
<dbReference type="InterPro" id="IPR036514">
    <property type="entry name" value="SGNH_hydro_sf"/>
</dbReference>
<dbReference type="PANTHER" id="PTHR30383">
    <property type="entry name" value="THIOESTERASE 1/PROTEASE 1/LYSOPHOSPHOLIPASE L1"/>
    <property type="match status" value="1"/>
</dbReference>
<sequence length="270" mass="30972">MSLNKFWLGAIALLSLLLAASIGLNILLYNRASKYYLELNQTRLDPYGIDRYRDDRQTTENSEKLRVVLFGDSRAADWVVPDNNRYQFINRGIGSQTSIQTLGRFEKHVRSLEPEIVIIQVGINDLKTIALFPERRESIVTNLREHLTALVEASRELGAVAIVTTIFPVGPVPLQRQPFWSDEIEKATIEVNDYIKTLAGENVVVFDTFTVFADDRGLMFADYRKDELHVNDRGYAQLNRELLQLLDRLKLERSGRETIQLQSPPHQVDR</sequence>
<accession>A0A6H1TZL4</accession>
<dbReference type="Gene3D" id="3.40.50.1110">
    <property type="entry name" value="SGNH hydrolase"/>
    <property type="match status" value="1"/>
</dbReference>
<keyword evidence="3" id="KW-0378">Hydrolase</keyword>
<dbReference type="Proteomes" id="UP000500857">
    <property type="component" value="Chromosome"/>
</dbReference>
<dbReference type="InterPro" id="IPR013830">
    <property type="entry name" value="SGNH_hydro"/>
</dbReference>
<feature type="domain" description="SGNH hydrolase-type esterase" evidence="2">
    <location>
        <begin position="80"/>
        <end position="236"/>
    </location>
</feature>
<keyword evidence="1" id="KW-0472">Membrane</keyword>
<dbReference type="GO" id="GO:0004622">
    <property type="term" value="F:phosphatidylcholine lysophospholipase activity"/>
    <property type="evidence" value="ECO:0007669"/>
    <property type="project" value="TreeGrafter"/>
</dbReference>